<proteinExistence type="predicted"/>
<reference evidence="2" key="1">
    <citation type="submission" date="2022-07" db="EMBL/GenBank/DDBJ databases">
        <title>Evaluation of T. orientalis genome assembly methods using nanopore sequencing and analysis of variation between genomes.</title>
        <authorList>
            <person name="Yam J."/>
            <person name="Micallef M.L."/>
            <person name="Liu M."/>
            <person name="Djordjevic S.P."/>
            <person name="Bogema D.R."/>
            <person name="Jenkins C."/>
        </authorList>
    </citation>
    <scope>NUCLEOTIDE SEQUENCE</scope>
    <source>
        <strain evidence="2">Fish Creek</strain>
    </source>
</reference>
<accession>A0A976XJ57</accession>
<name>A0A976XJ57_THEOR</name>
<dbReference type="EMBL" id="CP056065">
    <property type="protein sequence ID" value="UVC54065.1"/>
    <property type="molecule type" value="Genomic_DNA"/>
</dbReference>
<keyword evidence="1" id="KW-0812">Transmembrane</keyword>
<dbReference type="Proteomes" id="UP000244803">
    <property type="component" value="Chromosome 1"/>
</dbReference>
<feature type="transmembrane region" description="Helical" evidence="1">
    <location>
        <begin position="30"/>
        <end position="50"/>
    </location>
</feature>
<protein>
    <submittedName>
        <fullName evidence="2">Uncharacterized protein</fullName>
    </submittedName>
</protein>
<dbReference type="AlphaFoldDB" id="A0A976XJ57"/>
<evidence type="ECO:0000256" key="1">
    <source>
        <dbReference type="SAM" id="Phobius"/>
    </source>
</evidence>
<keyword evidence="1" id="KW-0472">Membrane</keyword>
<gene>
    <name evidence="2" type="ORF">MACJ_003393</name>
</gene>
<keyword evidence="1" id="KW-1133">Transmembrane helix</keyword>
<sequence length="64" mass="7920">MDRMRLSAPSNYYWTFTFAYERFKKDPIDYIIFLIFIGHVFGFFGFLIYLKLQTSKKKLFMYHN</sequence>
<evidence type="ECO:0000313" key="3">
    <source>
        <dbReference type="Proteomes" id="UP000244803"/>
    </source>
</evidence>
<organism evidence="2 3">
    <name type="scientific">Theileria orientalis</name>
    <dbReference type="NCBI Taxonomy" id="68886"/>
    <lineage>
        <taxon>Eukaryota</taxon>
        <taxon>Sar</taxon>
        <taxon>Alveolata</taxon>
        <taxon>Apicomplexa</taxon>
        <taxon>Aconoidasida</taxon>
        <taxon>Piroplasmida</taxon>
        <taxon>Theileriidae</taxon>
        <taxon>Theileria</taxon>
    </lineage>
</organism>
<evidence type="ECO:0000313" key="2">
    <source>
        <dbReference type="EMBL" id="UVC54065.1"/>
    </source>
</evidence>